<proteinExistence type="predicted"/>
<name>A0ABS9XZM0_9ACTN</name>
<dbReference type="EMBL" id="JALDAX010000032">
    <property type="protein sequence ID" value="MCI3246312.1"/>
    <property type="molecule type" value="Genomic_DNA"/>
</dbReference>
<gene>
    <name evidence="1" type="ORF">MQN93_42140</name>
</gene>
<reference evidence="1" key="1">
    <citation type="submission" date="2022-03" db="EMBL/GenBank/DDBJ databases">
        <title>Streptomyces 7R015 and 7R016 isolated from Barleria lupulina in Thailand.</title>
        <authorList>
            <person name="Kanchanasin P."/>
            <person name="Phongsopitanun W."/>
            <person name="Tanasupawat S."/>
        </authorList>
    </citation>
    <scope>NUCLEOTIDE SEQUENCE</scope>
    <source>
        <strain evidence="1">7R016</strain>
    </source>
</reference>
<evidence type="ECO:0000313" key="1">
    <source>
        <dbReference type="EMBL" id="MCI3246312.1"/>
    </source>
</evidence>
<evidence type="ECO:0000313" key="2">
    <source>
        <dbReference type="Proteomes" id="UP001165270"/>
    </source>
</evidence>
<dbReference type="Proteomes" id="UP001165270">
    <property type="component" value="Unassembled WGS sequence"/>
</dbReference>
<organism evidence="1 2">
    <name type="scientific">Streptomyces spinosisporus</name>
    <dbReference type="NCBI Taxonomy" id="2927582"/>
    <lineage>
        <taxon>Bacteria</taxon>
        <taxon>Bacillati</taxon>
        <taxon>Actinomycetota</taxon>
        <taxon>Actinomycetes</taxon>
        <taxon>Kitasatosporales</taxon>
        <taxon>Streptomycetaceae</taxon>
        <taxon>Streptomyces</taxon>
    </lineage>
</organism>
<sequence length="148" mass="16200">MVNAWATAQQVIDTTGVSVTDQQLAQAQSDIEIFSNRIYPDKDRMRTRDLYWLGQAVARQAAWLAGQFGLETRLDATQIQQDQVSTTLQGDGLVLAPMAARALKRVSWMRSRTVHIRSAVEGAGPIVGDALSDGSDEHMVWAPYTGGP</sequence>
<accession>A0ABS9XZM0</accession>
<protein>
    <submittedName>
        <fullName evidence="1">Uncharacterized protein</fullName>
    </submittedName>
</protein>
<keyword evidence="2" id="KW-1185">Reference proteome</keyword>
<comment type="caution">
    <text evidence="1">The sequence shown here is derived from an EMBL/GenBank/DDBJ whole genome shotgun (WGS) entry which is preliminary data.</text>
</comment>
<dbReference type="RefSeq" id="WP_242713663.1">
    <property type="nucleotide sequence ID" value="NZ_JALDAX010000032.1"/>
</dbReference>